<comment type="cofactor">
    <cofactor evidence="4">
        <name>FAD</name>
        <dbReference type="ChEBI" id="CHEBI:57692"/>
    </cofactor>
</comment>
<feature type="signal peptide" evidence="5">
    <location>
        <begin position="1"/>
        <end position="23"/>
    </location>
</feature>
<protein>
    <recommendedName>
        <fullName evidence="10">GMC oxidoreductase</fullName>
    </recommendedName>
</protein>
<evidence type="ECO:0000256" key="2">
    <source>
        <dbReference type="ARBA" id="ARBA00023180"/>
    </source>
</evidence>
<evidence type="ECO:0000256" key="1">
    <source>
        <dbReference type="ARBA" id="ARBA00010790"/>
    </source>
</evidence>
<evidence type="ECO:0000256" key="5">
    <source>
        <dbReference type="SAM" id="SignalP"/>
    </source>
</evidence>
<gene>
    <name evidence="8" type="ORF">B0H63DRAFT_220495</name>
</gene>
<dbReference type="EMBL" id="JAULSW010000006">
    <property type="protein sequence ID" value="KAK3377546.1"/>
    <property type="molecule type" value="Genomic_DNA"/>
</dbReference>
<organism evidence="8 9">
    <name type="scientific">Podospora didyma</name>
    <dbReference type="NCBI Taxonomy" id="330526"/>
    <lineage>
        <taxon>Eukaryota</taxon>
        <taxon>Fungi</taxon>
        <taxon>Dikarya</taxon>
        <taxon>Ascomycota</taxon>
        <taxon>Pezizomycotina</taxon>
        <taxon>Sordariomycetes</taxon>
        <taxon>Sordariomycetidae</taxon>
        <taxon>Sordariales</taxon>
        <taxon>Podosporaceae</taxon>
        <taxon>Podospora</taxon>
    </lineage>
</organism>
<keyword evidence="4" id="KW-0285">Flavoprotein</keyword>
<evidence type="ECO:0000256" key="3">
    <source>
        <dbReference type="PIRSR" id="PIRSR000137-1"/>
    </source>
</evidence>
<dbReference type="SUPFAM" id="SSF54373">
    <property type="entry name" value="FAD-linked reductases, C-terminal domain"/>
    <property type="match status" value="1"/>
</dbReference>
<feature type="domain" description="Glucose-methanol-choline oxidoreductase C-terminal" evidence="7">
    <location>
        <begin position="477"/>
        <end position="613"/>
    </location>
</feature>
<keyword evidence="9" id="KW-1185">Reference proteome</keyword>
<reference evidence="8" key="2">
    <citation type="submission" date="2023-06" db="EMBL/GenBank/DDBJ databases">
        <authorList>
            <consortium name="Lawrence Berkeley National Laboratory"/>
            <person name="Haridas S."/>
            <person name="Hensen N."/>
            <person name="Bonometti L."/>
            <person name="Westerberg I."/>
            <person name="Brannstrom I.O."/>
            <person name="Guillou S."/>
            <person name="Cros-Aarteil S."/>
            <person name="Calhoun S."/>
            <person name="Kuo A."/>
            <person name="Mondo S."/>
            <person name="Pangilinan J."/>
            <person name="Riley R."/>
            <person name="LaButti K."/>
            <person name="Andreopoulos B."/>
            <person name="Lipzen A."/>
            <person name="Chen C."/>
            <person name="Yanf M."/>
            <person name="Daum C."/>
            <person name="Ng V."/>
            <person name="Clum A."/>
            <person name="Steindorff A."/>
            <person name="Ohm R."/>
            <person name="Martin F."/>
            <person name="Silar P."/>
            <person name="Natvig D."/>
            <person name="Lalanne C."/>
            <person name="Gautier V."/>
            <person name="Ament-velasquez S.L."/>
            <person name="Kruys A."/>
            <person name="Hutchinson M.I."/>
            <person name="Powell A.J."/>
            <person name="Barry K."/>
            <person name="Miller A.N."/>
            <person name="Grigoriev I.V."/>
            <person name="Debuchy R."/>
            <person name="Gladieux P."/>
            <person name="Thoren M.H."/>
            <person name="Johannesson H."/>
        </authorList>
    </citation>
    <scope>NUCLEOTIDE SEQUENCE</scope>
    <source>
        <strain evidence="8">CBS 232.78</strain>
    </source>
</reference>
<dbReference type="AlphaFoldDB" id="A0AAE0NBF8"/>
<dbReference type="GO" id="GO:0050660">
    <property type="term" value="F:flavin adenine dinucleotide binding"/>
    <property type="evidence" value="ECO:0007669"/>
    <property type="project" value="InterPro"/>
</dbReference>
<dbReference type="Gene3D" id="3.50.50.60">
    <property type="entry name" value="FAD/NAD(P)-binding domain"/>
    <property type="match status" value="1"/>
</dbReference>
<keyword evidence="2" id="KW-0325">Glycoprotein</keyword>
<comment type="similarity">
    <text evidence="1">Belongs to the GMC oxidoreductase family.</text>
</comment>
<feature type="active site" description="Proton acceptor" evidence="3">
    <location>
        <position position="604"/>
    </location>
</feature>
<dbReference type="InterPro" id="IPR007867">
    <property type="entry name" value="GMC_OxRtase_C"/>
</dbReference>
<dbReference type="Gene3D" id="3.30.560.10">
    <property type="entry name" value="Glucose Oxidase, domain 3"/>
    <property type="match status" value="1"/>
</dbReference>
<dbReference type="InterPro" id="IPR036188">
    <property type="entry name" value="FAD/NAD-bd_sf"/>
</dbReference>
<evidence type="ECO:0000313" key="8">
    <source>
        <dbReference type="EMBL" id="KAK3377546.1"/>
    </source>
</evidence>
<proteinExistence type="inferred from homology"/>
<feature type="chain" id="PRO_5042143572" description="GMC oxidoreductase" evidence="5">
    <location>
        <begin position="24"/>
        <end position="624"/>
    </location>
</feature>
<evidence type="ECO:0000259" key="7">
    <source>
        <dbReference type="Pfam" id="PF05199"/>
    </source>
</evidence>
<dbReference type="GO" id="GO:0016614">
    <property type="term" value="F:oxidoreductase activity, acting on CH-OH group of donors"/>
    <property type="evidence" value="ECO:0007669"/>
    <property type="project" value="InterPro"/>
</dbReference>
<dbReference type="InterPro" id="IPR000172">
    <property type="entry name" value="GMC_OxRdtase_N"/>
</dbReference>
<evidence type="ECO:0000313" key="9">
    <source>
        <dbReference type="Proteomes" id="UP001285441"/>
    </source>
</evidence>
<dbReference type="InterPro" id="IPR012132">
    <property type="entry name" value="GMC_OxRdtase"/>
</dbReference>
<evidence type="ECO:0000256" key="4">
    <source>
        <dbReference type="PIRSR" id="PIRSR000137-2"/>
    </source>
</evidence>
<feature type="active site" description="Proton donor" evidence="3">
    <location>
        <position position="560"/>
    </location>
</feature>
<dbReference type="Pfam" id="PF00732">
    <property type="entry name" value="GMC_oxred_N"/>
    <property type="match status" value="1"/>
</dbReference>
<keyword evidence="5" id="KW-0732">Signal</keyword>
<dbReference type="PANTHER" id="PTHR11552">
    <property type="entry name" value="GLUCOSE-METHANOL-CHOLINE GMC OXIDOREDUCTASE"/>
    <property type="match status" value="1"/>
</dbReference>
<feature type="binding site" evidence="4">
    <location>
        <begin position="559"/>
        <end position="560"/>
    </location>
    <ligand>
        <name>FAD</name>
        <dbReference type="ChEBI" id="CHEBI:57692"/>
    </ligand>
</feature>
<evidence type="ECO:0008006" key="10">
    <source>
        <dbReference type="Google" id="ProtNLM"/>
    </source>
</evidence>
<dbReference type="Pfam" id="PF05199">
    <property type="entry name" value="GMC_oxred_C"/>
    <property type="match status" value="1"/>
</dbReference>
<sequence>MTILWSRLVLWGVFTLTFTRTNCTTRRRRLASSAYPIPGFNATYDYIVIGGGTAGLPVAARLAESGASVAVVEAGGFYEVDNGNYSIIPWYAVTMPLLSDAPDYARQPLMDWDLLTVPQVSARGQTAHYPAGKTLGGSSAHNTLAYIRIPKGTHQRWADGVGDEVYEWENMLRYYRRSCTLHAPDWGKRKMPNASFEFDGSICDSDPKGKGGRGEGPIQVSWSNWVDPATTWLARGIQSVIPMSKEGFNSGKTEGTSAWSSCTVNPKWAERSSATEYLKGAIEDTEIMVYHHTQALRIGFDGGKKADSVRVSTQGLEYTLTAGKEVILSAGVFHSPQLLMVSGIGPKSVLSSHGIPVIADLPGVGQGMQDQVVSQVSWGLGTIPTTSGLIRNPANREKILRQYLDHGEGPLTFAAGGYISFEKVPSSLRAGLSQRTRDLLDTALSPDWPEVEYIGNAVVNFTTGETTGIIGIILLHPFSRGKVTISSANISDPPVIDPGWLTDPADGEILITAIKRARQFWNTSALTSVKTGPELQPGAQVVSDADLLRYIKNACTTIWHASGTCRMGKNSSDGAVVDSKGRVFGVSGLRVVDASVLPFALPTHPTSVIYALAEKIAEDIILGR</sequence>
<dbReference type="PANTHER" id="PTHR11552:SF138">
    <property type="entry name" value="DEHYDROGENASE PKFF-RELATED"/>
    <property type="match status" value="1"/>
</dbReference>
<name>A0AAE0NBF8_9PEZI</name>
<evidence type="ECO:0000259" key="6">
    <source>
        <dbReference type="Pfam" id="PF00732"/>
    </source>
</evidence>
<comment type="caution">
    <text evidence="8">The sequence shown here is derived from an EMBL/GenBank/DDBJ whole genome shotgun (WGS) entry which is preliminary data.</text>
</comment>
<keyword evidence="4" id="KW-0274">FAD</keyword>
<dbReference type="GO" id="GO:0044550">
    <property type="term" value="P:secondary metabolite biosynthetic process"/>
    <property type="evidence" value="ECO:0007669"/>
    <property type="project" value="TreeGrafter"/>
</dbReference>
<feature type="domain" description="Glucose-methanol-choline oxidoreductase N-terminal" evidence="6">
    <location>
        <begin position="44"/>
        <end position="373"/>
    </location>
</feature>
<dbReference type="SUPFAM" id="SSF51905">
    <property type="entry name" value="FAD/NAD(P)-binding domain"/>
    <property type="match status" value="1"/>
</dbReference>
<reference evidence="8" key="1">
    <citation type="journal article" date="2023" name="Mol. Phylogenet. Evol.">
        <title>Genome-scale phylogeny and comparative genomics of the fungal order Sordariales.</title>
        <authorList>
            <person name="Hensen N."/>
            <person name="Bonometti L."/>
            <person name="Westerberg I."/>
            <person name="Brannstrom I.O."/>
            <person name="Guillou S."/>
            <person name="Cros-Aarteil S."/>
            <person name="Calhoun S."/>
            <person name="Haridas S."/>
            <person name="Kuo A."/>
            <person name="Mondo S."/>
            <person name="Pangilinan J."/>
            <person name="Riley R."/>
            <person name="LaButti K."/>
            <person name="Andreopoulos B."/>
            <person name="Lipzen A."/>
            <person name="Chen C."/>
            <person name="Yan M."/>
            <person name="Daum C."/>
            <person name="Ng V."/>
            <person name="Clum A."/>
            <person name="Steindorff A."/>
            <person name="Ohm R.A."/>
            <person name="Martin F."/>
            <person name="Silar P."/>
            <person name="Natvig D.O."/>
            <person name="Lalanne C."/>
            <person name="Gautier V."/>
            <person name="Ament-Velasquez S.L."/>
            <person name="Kruys A."/>
            <person name="Hutchinson M.I."/>
            <person name="Powell A.J."/>
            <person name="Barry K."/>
            <person name="Miller A.N."/>
            <person name="Grigoriev I.V."/>
            <person name="Debuchy R."/>
            <person name="Gladieux P."/>
            <person name="Hiltunen Thoren M."/>
            <person name="Johannesson H."/>
        </authorList>
    </citation>
    <scope>NUCLEOTIDE SEQUENCE</scope>
    <source>
        <strain evidence="8">CBS 232.78</strain>
    </source>
</reference>
<accession>A0AAE0NBF8</accession>
<dbReference type="PIRSF" id="PIRSF000137">
    <property type="entry name" value="Alcohol_oxidase"/>
    <property type="match status" value="1"/>
</dbReference>
<dbReference type="Proteomes" id="UP001285441">
    <property type="component" value="Unassembled WGS sequence"/>
</dbReference>